<comment type="caution">
    <text evidence="2">The sequence shown here is derived from an EMBL/GenBank/DDBJ whole genome shotgun (WGS) entry which is preliminary data.</text>
</comment>
<evidence type="ECO:0000256" key="1">
    <source>
        <dbReference type="SAM" id="MobiDB-lite"/>
    </source>
</evidence>
<sequence length="478" mass="51333">MRAGVVAAIGLAGGAVKPVERDELQAVDADPVAHLVLGHLRGEQLVAVRRVDAIEARPGGRRRGDTEMHLGRAGIEDHLLDLARGGAAHDRVVDQDHPLALHQRLVHVQLQPHAHVADLLGRLDEGAAHVLVAGDAKGEGDARFLAEADRRGRARIRHRADEIGLDRSLAGQFHPDLAPRLIDRAAADDAVGAREIDMFEDAEPRRRPMERACALDLAVLDHHHLAGLDLAHEMRADDVEAAGFGGQHIAVVADPAEHQRPHAERVAHADELGAGHRDDREGALAAAQRVGDAVGMGLLERARHQMDDAFAVRARLEDRAMLDQFAAQRLGIGQVAVVRDCRAAHRELAEEGLDVADHRGLLAGGRIAHVADGEGAGQGLHQRGLGEVVAHIAEAVRRVEALLGIMGDDAARLLAAVLQRVQAKGDEIRRIGHTDHAEDAAFLLQLVVVERMRQEMRFRLGHGGSPSPACDGGLRGDM</sequence>
<organism evidence="2">
    <name type="scientific">bioreactor metagenome</name>
    <dbReference type="NCBI Taxonomy" id="1076179"/>
    <lineage>
        <taxon>unclassified sequences</taxon>
        <taxon>metagenomes</taxon>
        <taxon>ecological metagenomes</taxon>
    </lineage>
</organism>
<dbReference type="AntiFam" id="ANF00105">
    <property type="entry name" value="Shadow ORF (opposite purF)"/>
</dbReference>
<name>A0A644U3W9_9ZZZZ</name>
<accession>A0A644U3W9</accession>
<dbReference type="EMBL" id="VSSQ01000070">
    <property type="protein sequence ID" value="MPL73101.1"/>
    <property type="molecule type" value="Genomic_DNA"/>
</dbReference>
<evidence type="ECO:0000313" key="2">
    <source>
        <dbReference type="EMBL" id="MPL73101.1"/>
    </source>
</evidence>
<dbReference type="AlphaFoldDB" id="A0A644U3W9"/>
<gene>
    <name evidence="2" type="ORF">SDC9_18894</name>
</gene>
<feature type="region of interest" description="Disordered" evidence="1">
    <location>
        <begin position="459"/>
        <end position="478"/>
    </location>
</feature>
<proteinExistence type="predicted"/>
<reference evidence="2" key="1">
    <citation type="submission" date="2019-08" db="EMBL/GenBank/DDBJ databases">
        <authorList>
            <person name="Kucharzyk K."/>
            <person name="Murdoch R.W."/>
            <person name="Higgins S."/>
            <person name="Loffler F."/>
        </authorList>
    </citation>
    <scope>NUCLEOTIDE SEQUENCE</scope>
</reference>
<protein>
    <submittedName>
        <fullName evidence="2">Uncharacterized protein</fullName>
    </submittedName>
</protein>